<keyword evidence="1" id="KW-0677">Repeat</keyword>
<organism evidence="2 3">
    <name type="scientific">Planococcus shixiaomingii</name>
    <dbReference type="NCBI Taxonomy" id="3058393"/>
    <lineage>
        <taxon>Bacteria</taxon>
        <taxon>Bacillati</taxon>
        <taxon>Bacillota</taxon>
        <taxon>Bacilli</taxon>
        <taxon>Bacillales</taxon>
        <taxon>Caryophanaceae</taxon>
        <taxon>Planococcus</taxon>
    </lineage>
</organism>
<evidence type="ECO:0000313" key="2">
    <source>
        <dbReference type="EMBL" id="MDN7242453.1"/>
    </source>
</evidence>
<dbReference type="InterPro" id="IPR021133">
    <property type="entry name" value="HEAT_type_2"/>
</dbReference>
<dbReference type="SUPFAM" id="SSF48371">
    <property type="entry name" value="ARM repeat"/>
    <property type="match status" value="1"/>
</dbReference>
<dbReference type="Pfam" id="PF02985">
    <property type="entry name" value="HEAT"/>
    <property type="match status" value="1"/>
</dbReference>
<dbReference type="InterPro" id="IPR000357">
    <property type="entry name" value="HEAT"/>
</dbReference>
<reference evidence="2 3" key="1">
    <citation type="submission" date="2023-06" db="EMBL/GenBank/DDBJ databases">
        <title>Novel species in genus Planococcus.</title>
        <authorList>
            <person name="Ning S."/>
        </authorList>
    </citation>
    <scope>NUCLEOTIDE SEQUENCE [LARGE SCALE GENOMIC DNA]</scope>
    <source>
        <strain evidence="2 3">N028</strain>
    </source>
</reference>
<accession>A0ABT8N3Y5</accession>
<dbReference type="InterPro" id="IPR016024">
    <property type="entry name" value="ARM-type_fold"/>
</dbReference>
<gene>
    <name evidence="2" type="ORF">QWY14_11625</name>
</gene>
<evidence type="ECO:0000256" key="1">
    <source>
        <dbReference type="ARBA" id="ARBA00022737"/>
    </source>
</evidence>
<name>A0ABT8N3Y5_9BACL</name>
<evidence type="ECO:0000313" key="3">
    <source>
        <dbReference type="Proteomes" id="UP001172055"/>
    </source>
</evidence>
<dbReference type="Gene3D" id="1.25.10.10">
    <property type="entry name" value="Leucine-rich Repeat Variant"/>
    <property type="match status" value="1"/>
</dbReference>
<sequence>MIMVFVWLVVGLLGIQLLLLLSLTSWKYKTIKHEQKISALQNSLKPQFIEYIEGKRSSEPDLPKSKKMQVAVMECMLDEFHTTVNGKLEKEKLNDLAEKYLASHYRYILKNGKWAERINALYFIEDFNLFSLREDTYRHFVKLKKKDEEFRQCLRTCTTLQDERMITVIFENNSLSVGLLKEMLARLNDDLLRKTLVMGQEREKIADNVLFAVIAFSGEHKNEIFFPVVEKRLRDERKEVRLKAMNSLCNYKKISDPSILPAFFDSVHWEERMYAAKLVGACKLTKYTRILVNLLSDSEWWVRFAAAENITEFPEGETLLKQVTFWDEDAYSRDIAKHVLTRKGGETYD</sequence>
<dbReference type="RefSeq" id="WP_301723944.1">
    <property type="nucleotide sequence ID" value="NZ_JAUJWV010000001.1"/>
</dbReference>
<proteinExistence type="predicted"/>
<comment type="caution">
    <text evidence="2">The sequence shown here is derived from an EMBL/GenBank/DDBJ whole genome shotgun (WGS) entry which is preliminary data.</text>
</comment>
<keyword evidence="3" id="KW-1185">Reference proteome</keyword>
<protein>
    <submittedName>
        <fullName evidence="2">HEAT repeat domain-containing protein</fullName>
    </submittedName>
</protein>
<dbReference type="Proteomes" id="UP001172055">
    <property type="component" value="Unassembled WGS sequence"/>
</dbReference>
<dbReference type="PROSITE" id="PS50077">
    <property type="entry name" value="HEAT_REPEAT"/>
    <property type="match status" value="1"/>
</dbReference>
<dbReference type="EMBL" id="JAUJWV010000001">
    <property type="protein sequence ID" value="MDN7242453.1"/>
    <property type="molecule type" value="Genomic_DNA"/>
</dbReference>
<dbReference type="InterPro" id="IPR011989">
    <property type="entry name" value="ARM-like"/>
</dbReference>